<accession>A0A6J4P9E7</accession>
<proteinExistence type="predicted"/>
<evidence type="ECO:0000313" key="1">
    <source>
        <dbReference type="EMBL" id="CAA9409910.1"/>
    </source>
</evidence>
<protein>
    <submittedName>
        <fullName evidence="1">Uncharacterized protein</fullName>
    </submittedName>
</protein>
<dbReference type="AlphaFoldDB" id="A0A6J4P9E7"/>
<gene>
    <name evidence="1" type="ORF">AVDCRST_MAG74-2213</name>
</gene>
<sequence>MKFNFRRKADASRITGKLTNRYFQLARRAAAEAAIFYCFILNSDFCSEPIGALSFLTL</sequence>
<reference evidence="1" key="1">
    <citation type="submission" date="2020-02" db="EMBL/GenBank/DDBJ databases">
        <authorList>
            <person name="Meier V. D."/>
        </authorList>
    </citation>
    <scope>NUCLEOTIDE SEQUENCE</scope>
    <source>
        <strain evidence="1">AVDCRST_MAG74</strain>
    </source>
</reference>
<organism evidence="1">
    <name type="scientific">uncultured Pyrinomonadaceae bacterium</name>
    <dbReference type="NCBI Taxonomy" id="2283094"/>
    <lineage>
        <taxon>Bacteria</taxon>
        <taxon>Pseudomonadati</taxon>
        <taxon>Acidobacteriota</taxon>
        <taxon>Blastocatellia</taxon>
        <taxon>Blastocatellales</taxon>
        <taxon>Pyrinomonadaceae</taxon>
        <taxon>environmental samples</taxon>
    </lineage>
</organism>
<name>A0A6J4P9E7_9BACT</name>
<dbReference type="EMBL" id="CADCUR010000200">
    <property type="protein sequence ID" value="CAA9409910.1"/>
    <property type="molecule type" value="Genomic_DNA"/>
</dbReference>